<organism evidence="2 3">
    <name type="scientific">Pristionchus entomophagus</name>
    <dbReference type="NCBI Taxonomy" id="358040"/>
    <lineage>
        <taxon>Eukaryota</taxon>
        <taxon>Metazoa</taxon>
        <taxon>Ecdysozoa</taxon>
        <taxon>Nematoda</taxon>
        <taxon>Chromadorea</taxon>
        <taxon>Rhabditida</taxon>
        <taxon>Rhabditina</taxon>
        <taxon>Diplogasteromorpha</taxon>
        <taxon>Diplogasteroidea</taxon>
        <taxon>Neodiplogasteridae</taxon>
        <taxon>Pristionchus</taxon>
    </lineage>
</organism>
<protein>
    <submittedName>
        <fullName evidence="2">Uncharacterized protein</fullName>
    </submittedName>
</protein>
<name>A0AAV5UB78_9BILA</name>
<evidence type="ECO:0000313" key="3">
    <source>
        <dbReference type="Proteomes" id="UP001432027"/>
    </source>
</evidence>
<keyword evidence="3" id="KW-1185">Reference proteome</keyword>
<keyword evidence="1" id="KW-0732">Signal</keyword>
<dbReference type="EMBL" id="BTSX01000006">
    <property type="protein sequence ID" value="GMT03595.1"/>
    <property type="molecule type" value="Genomic_DNA"/>
</dbReference>
<evidence type="ECO:0000256" key="1">
    <source>
        <dbReference type="SAM" id="SignalP"/>
    </source>
</evidence>
<feature type="signal peptide" evidence="1">
    <location>
        <begin position="1"/>
        <end position="20"/>
    </location>
</feature>
<sequence>MSVALICLLLLVSTIGNGRAAPAPDALSDLTGFVRGIGQTAGNMAKSVPVVGGIAAPFVDGANSFVDSASRRIGK</sequence>
<comment type="caution">
    <text evidence="2">The sequence shown here is derived from an EMBL/GenBank/DDBJ whole genome shotgun (WGS) entry which is preliminary data.</text>
</comment>
<gene>
    <name evidence="2" type="ORF">PENTCL1PPCAC_25769</name>
</gene>
<evidence type="ECO:0000313" key="2">
    <source>
        <dbReference type="EMBL" id="GMT03595.1"/>
    </source>
</evidence>
<dbReference type="AlphaFoldDB" id="A0AAV5UB78"/>
<proteinExistence type="predicted"/>
<feature type="chain" id="PRO_5043473127" evidence="1">
    <location>
        <begin position="21"/>
        <end position="75"/>
    </location>
</feature>
<dbReference type="Proteomes" id="UP001432027">
    <property type="component" value="Unassembled WGS sequence"/>
</dbReference>
<accession>A0AAV5UB78</accession>
<reference evidence="2" key="1">
    <citation type="submission" date="2023-10" db="EMBL/GenBank/DDBJ databases">
        <title>Genome assembly of Pristionchus species.</title>
        <authorList>
            <person name="Yoshida K."/>
            <person name="Sommer R.J."/>
        </authorList>
    </citation>
    <scope>NUCLEOTIDE SEQUENCE</scope>
    <source>
        <strain evidence="2">RS0144</strain>
    </source>
</reference>